<dbReference type="PRINTS" id="PR00385">
    <property type="entry name" value="P450"/>
</dbReference>
<dbReference type="OrthoDB" id="1055148at2759"/>
<dbReference type="GO" id="GO:0020037">
    <property type="term" value="F:heme binding"/>
    <property type="evidence" value="ECO:0007669"/>
    <property type="project" value="InterPro"/>
</dbReference>
<organism evidence="15 16">
    <name type="scientific">Trema orientale</name>
    <name type="common">Charcoal tree</name>
    <name type="synonym">Celtis orientalis</name>
    <dbReference type="NCBI Taxonomy" id="63057"/>
    <lineage>
        <taxon>Eukaryota</taxon>
        <taxon>Viridiplantae</taxon>
        <taxon>Streptophyta</taxon>
        <taxon>Embryophyta</taxon>
        <taxon>Tracheophyta</taxon>
        <taxon>Spermatophyta</taxon>
        <taxon>Magnoliopsida</taxon>
        <taxon>eudicotyledons</taxon>
        <taxon>Gunneridae</taxon>
        <taxon>Pentapetalae</taxon>
        <taxon>rosids</taxon>
        <taxon>fabids</taxon>
        <taxon>Rosales</taxon>
        <taxon>Cannabaceae</taxon>
        <taxon>Trema</taxon>
    </lineage>
</organism>
<comment type="similarity">
    <text evidence="3 13">Belongs to the cytochrome P450 family.</text>
</comment>
<evidence type="ECO:0000256" key="10">
    <source>
        <dbReference type="ARBA" id="ARBA00023033"/>
    </source>
</evidence>
<evidence type="ECO:0000256" key="12">
    <source>
        <dbReference type="PIRSR" id="PIRSR602401-1"/>
    </source>
</evidence>
<dbReference type="EMBL" id="JXTC01000500">
    <property type="protein sequence ID" value="PON49486.1"/>
    <property type="molecule type" value="Genomic_DNA"/>
</dbReference>
<dbReference type="PANTHER" id="PTHR24298:SF800">
    <property type="entry name" value="CYTOCHROME P450 89A2-RELATED"/>
    <property type="match status" value="1"/>
</dbReference>
<evidence type="ECO:0000256" key="13">
    <source>
        <dbReference type="RuleBase" id="RU000461"/>
    </source>
</evidence>
<gene>
    <name evidence="15" type="ORF">TorRG33x02_317130</name>
</gene>
<reference evidence="16" key="1">
    <citation type="submission" date="2016-06" db="EMBL/GenBank/DDBJ databases">
        <title>Parallel loss of symbiosis genes in relatives of nitrogen-fixing non-legume Parasponia.</title>
        <authorList>
            <person name="Van Velzen R."/>
            <person name="Holmer R."/>
            <person name="Bu F."/>
            <person name="Rutten L."/>
            <person name="Van Zeijl A."/>
            <person name="Liu W."/>
            <person name="Santuari L."/>
            <person name="Cao Q."/>
            <person name="Sharma T."/>
            <person name="Shen D."/>
            <person name="Roswanjaya Y."/>
            <person name="Wardhani T."/>
            <person name="Kalhor M.S."/>
            <person name="Jansen J."/>
            <person name="Van den Hoogen J."/>
            <person name="Gungor B."/>
            <person name="Hartog M."/>
            <person name="Hontelez J."/>
            <person name="Verver J."/>
            <person name="Yang W.-C."/>
            <person name="Schijlen E."/>
            <person name="Repin R."/>
            <person name="Schilthuizen M."/>
            <person name="Schranz E."/>
            <person name="Heidstra R."/>
            <person name="Miyata K."/>
            <person name="Fedorova E."/>
            <person name="Kohlen W."/>
            <person name="Bisseling T."/>
            <person name="Smit S."/>
            <person name="Geurts R."/>
        </authorList>
    </citation>
    <scope>NUCLEOTIDE SEQUENCE [LARGE SCALE GENOMIC DNA]</scope>
    <source>
        <strain evidence="16">cv. RG33-2</strain>
    </source>
</reference>
<evidence type="ECO:0000256" key="4">
    <source>
        <dbReference type="ARBA" id="ARBA00022617"/>
    </source>
</evidence>
<evidence type="ECO:0000313" key="15">
    <source>
        <dbReference type="EMBL" id="PON49486.1"/>
    </source>
</evidence>
<evidence type="ECO:0000256" key="7">
    <source>
        <dbReference type="ARBA" id="ARBA00022989"/>
    </source>
</evidence>
<keyword evidence="10 13" id="KW-0503">Monooxygenase</keyword>
<evidence type="ECO:0000256" key="6">
    <source>
        <dbReference type="ARBA" id="ARBA00022723"/>
    </source>
</evidence>
<keyword evidence="7 14" id="KW-1133">Transmembrane helix</keyword>
<dbReference type="CDD" id="cd11075">
    <property type="entry name" value="CYP77_89"/>
    <property type="match status" value="1"/>
</dbReference>
<comment type="subcellular location">
    <subcellularLocation>
        <location evidence="2">Membrane</location>
        <topology evidence="2">Single-pass membrane protein</topology>
    </subcellularLocation>
</comment>
<dbReference type="GO" id="GO:0016020">
    <property type="term" value="C:membrane"/>
    <property type="evidence" value="ECO:0007669"/>
    <property type="project" value="UniProtKB-SubCell"/>
</dbReference>
<feature type="transmembrane region" description="Helical" evidence="14">
    <location>
        <begin position="6"/>
        <end position="30"/>
    </location>
</feature>
<dbReference type="InterPro" id="IPR002401">
    <property type="entry name" value="Cyt_P450_E_grp-I"/>
</dbReference>
<comment type="caution">
    <text evidence="15">The sequence shown here is derived from an EMBL/GenBank/DDBJ whole genome shotgun (WGS) entry which is preliminary data.</text>
</comment>
<evidence type="ECO:0000256" key="3">
    <source>
        <dbReference type="ARBA" id="ARBA00010617"/>
    </source>
</evidence>
<dbReference type="PROSITE" id="PS00086">
    <property type="entry name" value="CYTOCHROME_P450"/>
    <property type="match status" value="1"/>
</dbReference>
<feature type="binding site" description="axial binding residue" evidence="12">
    <location>
        <position position="468"/>
    </location>
    <ligand>
        <name>heme</name>
        <dbReference type="ChEBI" id="CHEBI:30413"/>
    </ligand>
    <ligandPart>
        <name>Fe</name>
        <dbReference type="ChEBI" id="CHEBI:18248"/>
    </ligandPart>
</feature>
<evidence type="ECO:0000256" key="14">
    <source>
        <dbReference type="SAM" id="Phobius"/>
    </source>
</evidence>
<evidence type="ECO:0000313" key="16">
    <source>
        <dbReference type="Proteomes" id="UP000237000"/>
    </source>
</evidence>
<evidence type="ECO:0000256" key="2">
    <source>
        <dbReference type="ARBA" id="ARBA00004167"/>
    </source>
</evidence>
<keyword evidence="5 14" id="KW-0812">Transmembrane</keyword>
<keyword evidence="6 12" id="KW-0479">Metal-binding</keyword>
<dbReference type="PANTHER" id="PTHR24298">
    <property type="entry name" value="FLAVONOID 3'-MONOOXYGENASE-RELATED"/>
    <property type="match status" value="1"/>
</dbReference>
<dbReference type="InterPro" id="IPR036396">
    <property type="entry name" value="Cyt_P450_sf"/>
</dbReference>
<name>A0A2P5BL24_TREOI</name>
<dbReference type="InterPro" id="IPR001128">
    <property type="entry name" value="Cyt_P450"/>
</dbReference>
<dbReference type="InParanoid" id="A0A2P5BL24"/>
<comment type="cofactor">
    <cofactor evidence="1 12">
        <name>heme</name>
        <dbReference type="ChEBI" id="CHEBI:30413"/>
    </cofactor>
</comment>
<keyword evidence="9 12" id="KW-0408">Iron</keyword>
<keyword evidence="8 13" id="KW-0560">Oxidoreductase</keyword>
<dbReference type="InterPro" id="IPR051103">
    <property type="entry name" value="Plant_metabolite_P450s"/>
</dbReference>
<dbReference type="FunCoup" id="A0A2P5BL24">
    <property type="interactions" value="109"/>
</dbReference>
<dbReference type="AlphaFoldDB" id="A0A2P5BL24"/>
<dbReference type="GO" id="GO:0005506">
    <property type="term" value="F:iron ion binding"/>
    <property type="evidence" value="ECO:0007669"/>
    <property type="project" value="InterPro"/>
</dbReference>
<evidence type="ECO:0000256" key="8">
    <source>
        <dbReference type="ARBA" id="ARBA00023002"/>
    </source>
</evidence>
<dbReference type="FunFam" id="1.10.630.10:FF:000012">
    <property type="entry name" value="Cytochrome P450 family protein"/>
    <property type="match status" value="1"/>
</dbReference>
<evidence type="ECO:0000256" key="1">
    <source>
        <dbReference type="ARBA" id="ARBA00001971"/>
    </source>
</evidence>
<dbReference type="GO" id="GO:0016709">
    <property type="term" value="F:oxidoreductase activity, acting on paired donors, with incorporation or reduction of molecular oxygen, NAD(P)H as one donor, and incorporation of one atom of oxygen"/>
    <property type="evidence" value="ECO:0007669"/>
    <property type="project" value="TreeGrafter"/>
</dbReference>
<keyword evidence="4 12" id="KW-0349">Heme</keyword>
<dbReference type="SUPFAM" id="SSF48264">
    <property type="entry name" value="Cytochrome P450"/>
    <property type="match status" value="1"/>
</dbReference>
<sequence>MESWVLIIITVTVSAFIPFLLKSILTSLFFPKIKKLPPGPPTLPLISSLIWLRKSFSELEPILRNLHTKYGPVVSLRIGSRPAVFVADRFLAHQALVQNGAVFADRPPALPVGKILNSNQHNISSAGYGPTWRLLRRNLTSEILHPSRVKSYARARKWVLHILLNRLHDQEGQGVGVRLIDHFQYAMFCLLVLMCFGDRLEEAKIKEIETVQRRLLLSFGRFNILNIWPSFTKILLRKRWQELLQLRDDQEAVLVPLINSRKKVKEEMMAKGGASAEDESVVCYVDTLLGLELPEEKRKMHTGEMVSLCSEFLNAGTDTTSTALQWIMANLVKHPEIQHKLYEEIKEAVGNGRAGEIEEEDLQRMPYLKAVILEGLRRHPPGHFVLPHAVTEDVVLDGHLVPKKGSVNFMVAEIGWDPKVWEDPMAFKPERFLLVNNNSDNNDKKVEFDITGNREIKMMPFGAGRRICPGFALAMLHLEYFVANLVWKFEWNPDGNDDIDLSEIQEFTVVMKNPLHARLSLRRT</sequence>
<protein>
    <submittedName>
        <fullName evidence="15">Cytochrome P450, E-class, group I</fullName>
    </submittedName>
</protein>
<dbReference type="InterPro" id="IPR017972">
    <property type="entry name" value="Cyt_P450_CS"/>
</dbReference>
<dbReference type="Pfam" id="PF00067">
    <property type="entry name" value="p450"/>
    <property type="match status" value="1"/>
</dbReference>
<accession>A0A2P5BL24</accession>
<evidence type="ECO:0000256" key="5">
    <source>
        <dbReference type="ARBA" id="ARBA00022692"/>
    </source>
</evidence>
<dbReference type="Gene3D" id="1.10.630.10">
    <property type="entry name" value="Cytochrome P450"/>
    <property type="match status" value="1"/>
</dbReference>
<evidence type="ECO:0000256" key="9">
    <source>
        <dbReference type="ARBA" id="ARBA00023004"/>
    </source>
</evidence>
<proteinExistence type="inferred from homology"/>
<dbReference type="PRINTS" id="PR00463">
    <property type="entry name" value="EP450I"/>
</dbReference>
<dbReference type="Proteomes" id="UP000237000">
    <property type="component" value="Unassembled WGS sequence"/>
</dbReference>
<keyword evidence="11 14" id="KW-0472">Membrane</keyword>
<keyword evidence="16" id="KW-1185">Reference proteome</keyword>
<dbReference type="STRING" id="63057.A0A2P5BL24"/>
<evidence type="ECO:0000256" key="11">
    <source>
        <dbReference type="ARBA" id="ARBA00023136"/>
    </source>
</evidence>